<comment type="caution">
    <text evidence="2">The sequence shown here is derived from an EMBL/GenBank/DDBJ whole genome shotgun (WGS) entry which is preliminary data.</text>
</comment>
<gene>
    <name evidence="2" type="ORF">ILEXP_LOCUS40238</name>
</gene>
<sequence>MDVIVGIPGKSPSSSKFRERGCNSYKCGDWFSSEDEDWRAGGDDIPNVRHECQYICHVEENSDDGFSNYESGDEGVATSTDTNIDVDEESRVNREKKKKSTMHDTFEYGSEFHVGDGGNT</sequence>
<dbReference type="Proteomes" id="UP001642360">
    <property type="component" value="Unassembled WGS sequence"/>
</dbReference>
<reference evidence="2 3" key="1">
    <citation type="submission" date="2024-02" db="EMBL/GenBank/DDBJ databases">
        <authorList>
            <person name="Vignale AGUSTIN F."/>
            <person name="Sosa J E."/>
            <person name="Modenutti C."/>
        </authorList>
    </citation>
    <scope>NUCLEOTIDE SEQUENCE [LARGE SCALE GENOMIC DNA]</scope>
</reference>
<evidence type="ECO:0000313" key="3">
    <source>
        <dbReference type="Proteomes" id="UP001642360"/>
    </source>
</evidence>
<feature type="non-terminal residue" evidence="2">
    <location>
        <position position="120"/>
    </location>
</feature>
<evidence type="ECO:0000313" key="2">
    <source>
        <dbReference type="EMBL" id="CAK9170736.1"/>
    </source>
</evidence>
<proteinExistence type="predicted"/>
<evidence type="ECO:0000256" key="1">
    <source>
        <dbReference type="SAM" id="MobiDB-lite"/>
    </source>
</evidence>
<keyword evidence="3" id="KW-1185">Reference proteome</keyword>
<organism evidence="2 3">
    <name type="scientific">Ilex paraguariensis</name>
    <name type="common">yerba mate</name>
    <dbReference type="NCBI Taxonomy" id="185542"/>
    <lineage>
        <taxon>Eukaryota</taxon>
        <taxon>Viridiplantae</taxon>
        <taxon>Streptophyta</taxon>
        <taxon>Embryophyta</taxon>
        <taxon>Tracheophyta</taxon>
        <taxon>Spermatophyta</taxon>
        <taxon>Magnoliopsida</taxon>
        <taxon>eudicotyledons</taxon>
        <taxon>Gunneridae</taxon>
        <taxon>Pentapetalae</taxon>
        <taxon>asterids</taxon>
        <taxon>campanulids</taxon>
        <taxon>Aquifoliales</taxon>
        <taxon>Aquifoliaceae</taxon>
        <taxon>Ilex</taxon>
    </lineage>
</organism>
<protein>
    <submittedName>
        <fullName evidence="2">Uncharacterized protein</fullName>
    </submittedName>
</protein>
<dbReference type="EMBL" id="CAUOFW020005561">
    <property type="protein sequence ID" value="CAK9170736.1"/>
    <property type="molecule type" value="Genomic_DNA"/>
</dbReference>
<feature type="region of interest" description="Disordered" evidence="1">
    <location>
        <begin position="63"/>
        <end position="102"/>
    </location>
</feature>
<dbReference type="AlphaFoldDB" id="A0ABC8TMS3"/>
<name>A0ABC8TMS3_9AQUA</name>
<accession>A0ABC8TMS3</accession>